<evidence type="ECO:0000259" key="13">
    <source>
        <dbReference type="PROSITE" id="PS50110"/>
    </source>
</evidence>
<dbReference type="SMART" id="SM00448">
    <property type="entry name" value="REC"/>
    <property type="match status" value="1"/>
</dbReference>
<dbReference type="PRINTS" id="PR01590">
    <property type="entry name" value="HTHFIS"/>
</dbReference>
<dbReference type="SUPFAM" id="SSF46689">
    <property type="entry name" value="Homeodomain-like"/>
    <property type="match status" value="1"/>
</dbReference>
<dbReference type="InterPro" id="IPR058031">
    <property type="entry name" value="AAA_lid_NorR"/>
</dbReference>
<dbReference type="SUPFAM" id="SSF52540">
    <property type="entry name" value="P-loop containing nucleoside triphosphate hydrolases"/>
    <property type="match status" value="1"/>
</dbReference>
<dbReference type="GO" id="GO:0005524">
    <property type="term" value="F:ATP binding"/>
    <property type="evidence" value="ECO:0007669"/>
    <property type="project" value="UniProtKB-KW"/>
</dbReference>
<evidence type="ECO:0000256" key="3">
    <source>
        <dbReference type="ARBA" id="ARBA00015308"/>
    </source>
</evidence>
<dbReference type="Proteomes" id="UP000198994">
    <property type="component" value="Unassembled WGS sequence"/>
</dbReference>
<dbReference type="Pfam" id="PF00158">
    <property type="entry name" value="Sigma54_activat"/>
    <property type="match status" value="1"/>
</dbReference>
<dbReference type="SUPFAM" id="SSF52172">
    <property type="entry name" value="CheY-like"/>
    <property type="match status" value="1"/>
</dbReference>
<dbReference type="STRING" id="282683.SAMN04488105_101135"/>
<dbReference type="Gene3D" id="1.10.8.60">
    <property type="match status" value="1"/>
</dbReference>
<dbReference type="EMBL" id="FNAV01000001">
    <property type="protein sequence ID" value="SDE13916.1"/>
    <property type="molecule type" value="Genomic_DNA"/>
</dbReference>
<dbReference type="PANTHER" id="PTHR32071">
    <property type="entry name" value="TRANSCRIPTIONAL REGULATORY PROTEIN"/>
    <property type="match status" value="1"/>
</dbReference>
<keyword evidence="4" id="KW-0547">Nucleotide-binding</keyword>
<evidence type="ECO:0000256" key="8">
    <source>
        <dbReference type="ARBA" id="ARBA00023125"/>
    </source>
</evidence>
<dbReference type="InterPro" id="IPR003593">
    <property type="entry name" value="AAA+_ATPase"/>
</dbReference>
<evidence type="ECO:0000313" key="14">
    <source>
        <dbReference type="EMBL" id="SDE13916.1"/>
    </source>
</evidence>
<dbReference type="InterPro" id="IPR002078">
    <property type="entry name" value="Sigma_54_int"/>
</dbReference>
<name>A0A1G7AJ69_9RHOB</name>
<evidence type="ECO:0000256" key="4">
    <source>
        <dbReference type="ARBA" id="ARBA00022741"/>
    </source>
</evidence>
<feature type="modified residue" description="4-aspartylphosphate" evidence="11">
    <location>
        <position position="51"/>
    </location>
</feature>
<keyword evidence="15" id="KW-1185">Reference proteome</keyword>
<evidence type="ECO:0000256" key="7">
    <source>
        <dbReference type="ARBA" id="ARBA00023015"/>
    </source>
</evidence>
<dbReference type="RefSeq" id="WP_089954212.1">
    <property type="nucleotide sequence ID" value="NZ_FNAV01000001.1"/>
</dbReference>
<dbReference type="InterPro" id="IPR027417">
    <property type="entry name" value="P-loop_NTPase"/>
</dbReference>
<dbReference type="OrthoDB" id="9802388at2"/>
<dbReference type="InterPro" id="IPR001789">
    <property type="entry name" value="Sig_transdc_resp-reg_receiver"/>
</dbReference>
<dbReference type="Pfam" id="PF25601">
    <property type="entry name" value="AAA_lid_14"/>
    <property type="match status" value="1"/>
</dbReference>
<comment type="subunit">
    <text evidence="2">Interacts with sigma-54.</text>
</comment>
<keyword evidence="5" id="KW-0067">ATP-binding</keyword>
<dbReference type="InterPro" id="IPR011006">
    <property type="entry name" value="CheY-like_superfamily"/>
</dbReference>
<dbReference type="FunFam" id="3.40.50.300:FF:000006">
    <property type="entry name" value="DNA-binding transcriptional regulator NtrC"/>
    <property type="match status" value="1"/>
</dbReference>
<keyword evidence="8" id="KW-0238">DNA-binding</keyword>
<dbReference type="GO" id="GO:0043565">
    <property type="term" value="F:sequence-specific DNA binding"/>
    <property type="evidence" value="ECO:0007669"/>
    <property type="project" value="InterPro"/>
</dbReference>
<proteinExistence type="predicted"/>
<organism evidence="14 15">
    <name type="scientific">Salipiger thiooxidans</name>
    <dbReference type="NCBI Taxonomy" id="282683"/>
    <lineage>
        <taxon>Bacteria</taxon>
        <taxon>Pseudomonadati</taxon>
        <taxon>Pseudomonadota</taxon>
        <taxon>Alphaproteobacteria</taxon>
        <taxon>Rhodobacterales</taxon>
        <taxon>Roseobacteraceae</taxon>
        <taxon>Salipiger</taxon>
    </lineage>
</organism>
<dbReference type="Pfam" id="PF00072">
    <property type="entry name" value="Response_reg"/>
    <property type="match status" value="1"/>
</dbReference>
<keyword evidence="9" id="KW-0010">Activator</keyword>
<evidence type="ECO:0000256" key="10">
    <source>
        <dbReference type="ARBA" id="ARBA00023163"/>
    </source>
</evidence>
<dbReference type="Gene3D" id="3.40.50.2300">
    <property type="match status" value="1"/>
</dbReference>
<dbReference type="Gene3D" id="3.40.50.300">
    <property type="entry name" value="P-loop containing nucleotide triphosphate hydrolases"/>
    <property type="match status" value="1"/>
</dbReference>
<evidence type="ECO:0000313" key="15">
    <source>
        <dbReference type="Proteomes" id="UP000198994"/>
    </source>
</evidence>
<feature type="domain" description="Sigma-54 factor interaction" evidence="12">
    <location>
        <begin position="140"/>
        <end position="368"/>
    </location>
</feature>
<reference evidence="15" key="1">
    <citation type="submission" date="2016-10" db="EMBL/GenBank/DDBJ databases">
        <authorList>
            <person name="Varghese N."/>
            <person name="Submissions S."/>
        </authorList>
    </citation>
    <scope>NUCLEOTIDE SEQUENCE [LARGE SCALE GENOMIC DNA]</scope>
    <source>
        <strain evidence="15">DSM 10146</strain>
    </source>
</reference>
<keyword evidence="10" id="KW-0804">Transcription</keyword>
<dbReference type="CDD" id="cd00009">
    <property type="entry name" value="AAA"/>
    <property type="match status" value="1"/>
</dbReference>
<dbReference type="PROSITE" id="PS00675">
    <property type="entry name" value="SIGMA54_INTERACT_1"/>
    <property type="match status" value="1"/>
</dbReference>
<dbReference type="Pfam" id="PF02954">
    <property type="entry name" value="HTH_8"/>
    <property type="match status" value="1"/>
</dbReference>
<dbReference type="PROSITE" id="PS50045">
    <property type="entry name" value="SIGMA54_INTERACT_4"/>
    <property type="match status" value="1"/>
</dbReference>
<dbReference type="AlphaFoldDB" id="A0A1G7AJ69"/>
<evidence type="ECO:0000256" key="5">
    <source>
        <dbReference type="ARBA" id="ARBA00022840"/>
    </source>
</evidence>
<dbReference type="PROSITE" id="PS00688">
    <property type="entry name" value="SIGMA54_INTERACT_3"/>
    <property type="match status" value="1"/>
</dbReference>
<keyword evidence="7" id="KW-0805">Transcription regulation</keyword>
<dbReference type="GO" id="GO:0000160">
    <property type="term" value="P:phosphorelay signal transduction system"/>
    <property type="evidence" value="ECO:0007669"/>
    <property type="project" value="UniProtKB-KW"/>
</dbReference>
<sequence length="434" mass="46802">MTALIHVVEDDGDHRHALCDLIGAAGHEAEGFASGSAALSAERRPDLVLTDLRMPGMDGQAVLEAVRQRDPDCPVVMISGHGDLAQAVQAMRAGAEDFLEKPYDGMHLLTVIERGLRSRATRAEIGRLQDQMARRDEGGLLGQSAAITALQARIAALAPSDLDIVVTGETGTGKELVARALHAASARAAGPFVAMNCAALPESLFEIEIFGHVAGAFPGAQDKAGKLEAASGGTLLLDEIEAMPAAIQPKLLRALQERAVERLGENRLRQLDLRVIAISKTDLRGLTLDGSFRPDLFYRLAGAEIAVEPLRALGDDILLLFSHYAGLAAARYGRELPPVDYALKQRLLHRPWPGNVRELKAVAERFVLGLDLPEEGALPVSEPETLADRVAAFEAREIRLTLERCRGNTERAARALGMARRTLNDKISRYGIRV</sequence>
<dbReference type="Gene3D" id="1.10.10.60">
    <property type="entry name" value="Homeodomain-like"/>
    <property type="match status" value="1"/>
</dbReference>
<dbReference type="InterPro" id="IPR009057">
    <property type="entry name" value="Homeodomain-like_sf"/>
</dbReference>
<comment type="function">
    <text evidence="1">Required for activation of most nif operons, which are directly involved in nitrogen fixation.</text>
</comment>
<dbReference type="InterPro" id="IPR025943">
    <property type="entry name" value="Sigma_54_int_dom_ATP-bd_2"/>
</dbReference>
<keyword evidence="11" id="KW-0597">Phosphoprotein</keyword>
<dbReference type="PROSITE" id="PS50110">
    <property type="entry name" value="RESPONSE_REGULATORY"/>
    <property type="match status" value="1"/>
</dbReference>
<evidence type="ECO:0000256" key="2">
    <source>
        <dbReference type="ARBA" id="ARBA00011135"/>
    </source>
</evidence>
<dbReference type="GO" id="GO:0006355">
    <property type="term" value="P:regulation of DNA-templated transcription"/>
    <property type="evidence" value="ECO:0007669"/>
    <property type="project" value="InterPro"/>
</dbReference>
<dbReference type="SMART" id="SM00382">
    <property type="entry name" value="AAA"/>
    <property type="match status" value="1"/>
</dbReference>
<evidence type="ECO:0000256" key="6">
    <source>
        <dbReference type="ARBA" id="ARBA00023012"/>
    </source>
</evidence>
<feature type="domain" description="Response regulatory" evidence="13">
    <location>
        <begin position="4"/>
        <end position="116"/>
    </location>
</feature>
<keyword evidence="6" id="KW-0902">Two-component regulatory system</keyword>
<gene>
    <name evidence="14" type="ORF">SAMN04488105_101135</name>
</gene>
<protein>
    <recommendedName>
        <fullName evidence="3">Nif-specific regulatory protein</fullName>
    </recommendedName>
</protein>
<dbReference type="PROSITE" id="PS00676">
    <property type="entry name" value="SIGMA54_INTERACT_2"/>
    <property type="match status" value="1"/>
</dbReference>
<dbReference type="InterPro" id="IPR025944">
    <property type="entry name" value="Sigma_54_int_dom_CS"/>
</dbReference>
<accession>A0A1G7AJ69</accession>
<dbReference type="PANTHER" id="PTHR32071:SF57">
    <property type="entry name" value="C4-DICARBOXYLATE TRANSPORT TRANSCRIPTIONAL REGULATORY PROTEIN DCTD"/>
    <property type="match status" value="1"/>
</dbReference>
<evidence type="ECO:0000256" key="9">
    <source>
        <dbReference type="ARBA" id="ARBA00023159"/>
    </source>
</evidence>
<dbReference type="InterPro" id="IPR025662">
    <property type="entry name" value="Sigma_54_int_dom_ATP-bd_1"/>
</dbReference>
<evidence type="ECO:0000259" key="12">
    <source>
        <dbReference type="PROSITE" id="PS50045"/>
    </source>
</evidence>
<dbReference type="InterPro" id="IPR002197">
    <property type="entry name" value="HTH_Fis"/>
</dbReference>
<evidence type="ECO:0000256" key="1">
    <source>
        <dbReference type="ARBA" id="ARBA00002167"/>
    </source>
</evidence>
<evidence type="ECO:0000256" key="11">
    <source>
        <dbReference type="PROSITE-ProRule" id="PRU00169"/>
    </source>
</evidence>